<dbReference type="Pfam" id="PF00069">
    <property type="entry name" value="Pkinase"/>
    <property type="match status" value="1"/>
</dbReference>
<keyword evidence="2" id="KW-0547">Nucleotide-binding</keyword>
<dbReference type="EMBL" id="HBHY01001437">
    <property type="protein sequence ID" value="CAE0126074.1"/>
    <property type="molecule type" value="Transcribed_RNA"/>
</dbReference>
<evidence type="ECO:0000313" key="9">
    <source>
        <dbReference type="EMBL" id="CAE0126074.1"/>
    </source>
</evidence>
<proteinExistence type="predicted"/>
<feature type="domain" description="Protein kinase" evidence="8">
    <location>
        <begin position="60"/>
        <end position="331"/>
    </location>
</feature>
<evidence type="ECO:0000256" key="7">
    <source>
        <dbReference type="SAM" id="MobiDB-lite"/>
    </source>
</evidence>
<dbReference type="CDD" id="cd13999">
    <property type="entry name" value="STKc_MAP3K-like"/>
    <property type="match status" value="1"/>
</dbReference>
<evidence type="ECO:0000256" key="5">
    <source>
        <dbReference type="ARBA" id="ARBA00047899"/>
    </source>
</evidence>
<dbReference type="Gene3D" id="1.10.510.10">
    <property type="entry name" value="Transferase(Phosphotransferase) domain 1"/>
    <property type="match status" value="1"/>
</dbReference>
<keyword evidence="4" id="KW-0067">ATP-binding</keyword>
<evidence type="ECO:0000256" key="4">
    <source>
        <dbReference type="ARBA" id="ARBA00022840"/>
    </source>
</evidence>
<comment type="catalytic activity">
    <reaction evidence="6">
        <text>L-seryl-[protein] + ATP = O-phospho-L-seryl-[protein] + ADP + H(+)</text>
        <dbReference type="Rhea" id="RHEA:17989"/>
        <dbReference type="Rhea" id="RHEA-COMP:9863"/>
        <dbReference type="Rhea" id="RHEA-COMP:11604"/>
        <dbReference type="ChEBI" id="CHEBI:15378"/>
        <dbReference type="ChEBI" id="CHEBI:29999"/>
        <dbReference type="ChEBI" id="CHEBI:30616"/>
        <dbReference type="ChEBI" id="CHEBI:83421"/>
        <dbReference type="ChEBI" id="CHEBI:456216"/>
        <dbReference type="EC" id="2.7.11.1"/>
    </reaction>
</comment>
<dbReference type="InterPro" id="IPR051681">
    <property type="entry name" value="Ser/Thr_Kinases-Pseudokinases"/>
</dbReference>
<name>A0A7S3B8Y7_9VIRI</name>
<dbReference type="PROSITE" id="PS00108">
    <property type="entry name" value="PROTEIN_KINASE_ST"/>
    <property type="match status" value="1"/>
</dbReference>
<gene>
    <name evidence="9" type="ORF">PSIN1315_LOCUS880</name>
    <name evidence="10" type="ORF">PSIN1315_LOCUS887</name>
</gene>
<feature type="region of interest" description="Disordered" evidence="7">
    <location>
        <begin position="317"/>
        <end position="336"/>
    </location>
</feature>
<sequence>MAHPSLGPSSTAATTITSASSAVADLAGDGSPREEAVQTQWSFRRVVSRDPDFEIPVDELELMERIAVGGFSEVFKARYQGAVVAVKRIFTHELDTDVEQSERLLDAFRNEVRTLRRLRHPNLCLYMGFCGKQPHLLIVMEFCARGSLFGELRRLESKRELPAKVWRRAVALGVARGLQYLHSRSPPIVHCDIKSSNILLDNSRRPKLADFNLATAVSSIATVGGVTTAAAGGTPQYQAPEAMLGHAQLAHTTCTDVYSFGVVLWELLTGRVPWAGRSQAQVVAAVAFRGENLMDSYVEQHDAELEGLARACLQKDPSERPSASDLVHAIGQMGPG</sequence>
<protein>
    <recommendedName>
        <fullName evidence="8">Protein kinase domain-containing protein</fullName>
    </recommendedName>
</protein>
<accession>A0A7S3B8Y7</accession>
<keyword evidence="1" id="KW-0808">Transferase</keyword>
<dbReference type="InterPro" id="IPR008271">
    <property type="entry name" value="Ser/Thr_kinase_AS"/>
</dbReference>
<comment type="catalytic activity">
    <reaction evidence="5">
        <text>L-threonyl-[protein] + ATP = O-phospho-L-threonyl-[protein] + ADP + H(+)</text>
        <dbReference type="Rhea" id="RHEA:46608"/>
        <dbReference type="Rhea" id="RHEA-COMP:11060"/>
        <dbReference type="Rhea" id="RHEA-COMP:11605"/>
        <dbReference type="ChEBI" id="CHEBI:15378"/>
        <dbReference type="ChEBI" id="CHEBI:30013"/>
        <dbReference type="ChEBI" id="CHEBI:30616"/>
        <dbReference type="ChEBI" id="CHEBI:61977"/>
        <dbReference type="ChEBI" id="CHEBI:456216"/>
        <dbReference type="EC" id="2.7.11.1"/>
    </reaction>
</comment>
<dbReference type="FunFam" id="3.30.200.20:FF:000034">
    <property type="entry name" value="Kinase suppressor of Ras 1"/>
    <property type="match status" value="1"/>
</dbReference>
<reference evidence="9" key="1">
    <citation type="submission" date="2021-01" db="EMBL/GenBank/DDBJ databases">
        <authorList>
            <person name="Corre E."/>
            <person name="Pelletier E."/>
            <person name="Niang G."/>
            <person name="Scheremetjew M."/>
            <person name="Finn R."/>
            <person name="Kale V."/>
            <person name="Holt S."/>
            <person name="Cochrane G."/>
            <person name="Meng A."/>
            <person name="Brown T."/>
            <person name="Cohen L."/>
        </authorList>
    </citation>
    <scope>NUCLEOTIDE SEQUENCE</scope>
    <source>
        <strain evidence="9">RCC927</strain>
    </source>
</reference>
<evidence type="ECO:0000313" key="10">
    <source>
        <dbReference type="EMBL" id="CAE0126088.1"/>
    </source>
</evidence>
<evidence type="ECO:0000256" key="6">
    <source>
        <dbReference type="ARBA" id="ARBA00048679"/>
    </source>
</evidence>
<dbReference type="SUPFAM" id="SSF56112">
    <property type="entry name" value="Protein kinase-like (PK-like)"/>
    <property type="match status" value="1"/>
</dbReference>
<dbReference type="PIRSF" id="PIRSF000654">
    <property type="entry name" value="Integrin-linked_kinase"/>
    <property type="match status" value="1"/>
</dbReference>
<organism evidence="9">
    <name type="scientific">Prasinoderma singulare</name>
    <dbReference type="NCBI Taxonomy" id="676789"/>
    <lineage>
        <taxon>Eukaryota</taxon>
        <taxon>Viridiplantae</taxon>
        <taxon>Prasinodermophyta</taxon>
        <taxon>Prasinodermophyceae</taxon>
        <taxon>Prasinodermales</taxon>
        <taxon>Prasinodermaceae</taxon>
        <taxon>Prasinoderma</taxon>
    </lineage>
</organism>
<keyword evidence="3" id="KW-0418">Kinase</keyword>
<dbReference type="GO" id="GO:0004674">
    <property type="term" value="F:protein serine/threonine kinase activity"/>
    <property type="evidence" value="ECO:0007669"/>
    <property type="project" value="UniProtKB-EC"/>
</dbReference>
<dbReference type="InterPro" id="IPR000719">
    <property type="entry name" value="Prot_kinase_dom"/>
</dbReference>
<evidence type="ECO:0000259" key="8">
    <source>
        <dbReference type="PROSITE" id="PS50011"/>
    </source>
</evidence>
<dbReference type="AlphaFoldDB" id="A0A7S3B8Y7"/>
<dbReference type="EMBL" id="HBHY01001449">
    <property type="protein sequence ID" value="CAE0126088.1"/>
    <property type="molecule type" value="Transcribed_RNA"/>
</dbReference>
<evidence type="ECO:0000256" key="2">
    <source>
        <dbReference type="ARBA" id="ARBA00022741"/>
    </source>
</evidence>
<dbReference type="Gene3D" id="3.30.200.20">
    <property type="entry name" value="Phosphorylase Kinase, domain 1"/>
    <property type="match status" value="1"/>
</dbReference>
<evidence type="ECO:0000256" key="3">
    <source>
        <dbReference type="ARBA" id="ARBA00022777"/>
    </source>
</evidence>
<dbReference type="InterPro" id="IPR011009">
    <property type="entry name" value="Kinase-like_dom_sf"/>
</dbReference>
<dbReference type="GO" id="GO:0005524">
    <property type="term" value="F:ATP binding"/>
    <property type="evidence" value="ECO:0007669"/>
    <property type="project" value="UniProtKB-KW"/>
</dbReference>
<dbReference type="PROSITE" id="PS50011">
    <property type="entry name" value="PROTEIN_KINASE_DOM"/>
    <property type="match status" value="1"/>
</dbReference>
<evidence type="ECO:0000256" key="1">
    <source>
        <dbReference type="ARBA" id="ARBA00022679"/>
    </source>
</evidence>
<dbReference type="SMART" id="SM00220">
    <property type="entry name" value="S_TKc"/>
    <property type="match status" value="1"/>
</dbReference>
<dbReference type="PANTHER" id="PTHR44329">
    <property type="entry name" value="SERINE/THREONINE-PROTEIN KINASE TNNI3K-RELATED"/>
    <property type="match status" value="1"/>
</dbReference>